<dbReference type="EMBL" id="DS480407">
    <property type="protein sequence ID" value="EDO17257.1"/>
    <property type="molecule type" value="Genomic_DNA"/>
</dbReference>
<gene>
    <name evidence="1" type="ORF">Kpol_538p17</name>
</gene>
<dbReference type="GO" id="GO:0070131">
    <property type="term" value="P:positive regulation of mitochondrial translation"/>
    <property type="evidence" value="ECO:0007669"/>
    <property type="project" value="EnsemblFungi"/>
</dbReference>
<dbReference type="KEGG" id="vpo:Kpol_538p17"/>
<dbReference type="OrthoDB" id="2107880at2759"/>
<dbReference type="PhylomeDB" id="A7TKD0"/>
<reference evidence="1 2" key="1">
    <citation type="journal article" date="2007" name="Proc. Natl. Acad. Sci. U.S.A.">
        <title>Independent sorting-out of thousands of duplicated gene pairs in two yeast species descended from a whole-genome duplication.</title>
        <authorList>
            <person name="Scannell D.R."/>
            <person name="Frank A.C."/>
            <person name="Conant G.C."/>
            <person name="Byrne K.P."/>
            <person name="Woolfit M."/>
            <person name="Wolfe K.H."/>
        </authorList>
    </citation>
    <scope>NUCLEOTIDE SEQUENCE [LARGE SCALE GENOMIC DNA]</scope>
    <source>
        <strain evidence="2">ATCC 22028 / DSM 70294 / BCRC 21397 / CBS 2163 / NBRC 10782 / NRRL Y-8283 / UCD 57-17</strain>
    </source>
</reference>
<accession>A7TKD0</accession>
<dbReference type="PANTHER" id="PTHR28250:SF1">
    <property type="entry name" value="CYTOCHROME B PRE-MRNA-PROCESSING PROTEIN 6"/>
    <property type="match status" value="1"/>
</dbReference>
<dbReference type="RefSeq" id="XP_001645115.1">
    <property type="nucleotide sequence ID" value="XM_001645065.1"/>
</dbReference>
<evidence type="ECO:0000313" key="1">
    <source>
        <dbReference type="EMBL" id="EDO17257.1"/>
    </source>
</evidence>
<dbReference type="AlphaFoldDB" id="A7TKD0"/>
<sequence length="160" mass="18438">MSSQQALREAGKQMVKAIERFPNERIKHIVSFKDSQLQRYKKVAGIQGKDGEEDAAKRASLAEIKDIINRTSGPLGMKKDMMDRINAALPEEQFTEETIMEQLKALNTLTSNKYKNYYAVGDKMYHPYGNPNYYQRIIDELEGKKKETFFTAFRTVVFGK</sequence>
<dbReference type="InterPro" id="IPR037653">
    <property type="entry name" value="Cbp6"/>
</dbReference>
<name>A7TKD0_VANPO</name>
<proteinExistence type="predicted"/>
<dbReference type="PANTHER" id="PTHR28250">
    <property type="entry name" value="CYTOCHROME B PRE-MRNA-PROCESSING PROTEIN 6"/>
    <property type="match status" value="1"/>
</dbReference>
<dbReference type="FunCoup" id="A7TKD0">
    <property type="interactions" value="162"/>
</dbReference>
<dbReference type="HOGENOM" id="CLU_149479_0_0_1"/>
<keyword evidence="2" id="KW-1185">Reference proteome</keyword>
<dbReference type="GO" id="GO:0050821">
    <property type="term" value="P:protein stabilization"/>
    <property type="evidence" value="ECO:0007669"/>
    <property type="project" value="EnsemblFungi"/>
</dbReference>
<dbReference type="OMA" id="PRYYDRI"/>
<evidence type="ECO:0000313" key="2">
    <source>
        <dbReference type="Proteomes" id="UP000000267"/>
    </source>
</evidence>
<protein>
    <submittedName>
        <fullName evidence="1">Uncharacterized protein</fullName>
    </submittedName>
</protein>
<dbReference type="GO" id="GO:0061671">
    <property type="term" value="C:Cbp3p-Cbp6 complex"/>
    <property type="evidence" value="ECO:0007669"/>
    <property type="project" value="EnsemblFungi"/>
</dbReference>
<dbReference type="GO" id="GO:0005761">
    <property type="term" value="C:mitochondrial ribosome"/>
    <property type="evidence" value="ECO:0007669"/>
    <property type="project" value="EnsemblFungi"/>
</dbReference>
<dbReference type="Pfam" id="PF20180">
    <property type="entry name" value="UQCC2_CBP6"/>
    <property type="match status" value="1"/>
</dbReference>
<dbReference type="InParanoid" id="A7TKD0"/>
<dbReference type="STRING" id="436907.A7TKD0"/>
<dbReference type="eggNOG" id="ENOG502SAQZ">
    <property type="taxonomic scope" value="Eukaryota"/>
</dbReference>
<dbReference type="Proteomes" id="UP000000267">
    <property type="component" value="Unassembled WGS sequence"/>
</dbReference>
<organism evidence="2">
    <name type="scientific">Vanderwaltozyma polyspora (strain ATCC 22028 / DSM 70294 / BCRC 21397 / CBS 2163 / NBRC 10782 / NRRL Y-8283 / UCD 57-17)</name>
    <name type="common">Kluyveromyces polysporus</name>
    <dbReference type="NCBI Taxonomy" id="436907"/>
    <lineage>
        <taxon>Eukaryota</taxon>
        <taxon>Fungi</taxon>
        <taxon>Dikarya</taxon>
        <taxon>Ascomycota</taxon>
        <taxon>Saccharomycotina</taxon>
        <taxon>Saccharomycetes</taxon>
        <taxon>Saccharomycetales</taxon>
        <taxon>Saccharomycetaceae</taxon>
        <taxon>Vanderwaltozyma</taxon>
    </lineage>
</organism>
<dbReference type="GeneID" id="5545463"/>
<dbReference type="GO" id="GO:0034551">
    <property type="term" value="P:mitochondrial respiratory chain complex III assembly"/>
    <property type="evidence" value="ECO:0007669"/>
    <property type="project" value="EnsemblFungi"/>
</dbReference>
<dbReference type="GO" id="GO:0043022">
    <property type="term" value="F:ribosome binding"/>
    <property type="evidence" value="ECO:0007669"/>
    <property type="project" value="EnsemblFungi"/>
</dbReference>